<dbReference type="InterPro" id="IPR004740">
    <property type="entry name" value="Nuc_H_symport"/>
</dbReference>
<evidence type="ECO:0000256" key="2">
    <source>
        <dbReference type="ARBA" id="ARBA00022448"/>
    </source>
</evidence>
<comment type="subcellular location">
    <subcellularLocation>
        <location evidence="1">Cell membrane</location>
        <topology evidence="1">Multi-pass membrane protein</topology>
    </subcellularLocation>
</comment>
<evidence type="ECO:0000256" key="4">
    <source>
        <dbReference type="ARBA" id="ARBA00022692"/>
    </source>
</evidence>
<dbReference type="EMBL" id="JAKLWS010000002">
    <property type="protein sequence ID" value="MCG2587496.1"/>
    <property type="molecule type" value="Genomic_DNA"/>
</dbReference>
<feature type="transmembrane region" description="Helical" evidence="7">
    <location>
        <begin position="343"/>
        <end position="362"/>
    </location>
</feature>
<feature type="transmembrane region" description="Helical" evidence="7">
    <location>
        <begin position="302"/>
        <end position="322"/>
    </location>
</feature>
<keyword evidence="5 7" id="KW-1133">Transmembrane helix</keyword>
<feature type="transmembrane region" description="Helical" evidence="7">
    <location>
        <begin position="166"/>
        <end position="185"/>
    </location>
</feature>
<feature type="transmembrane region" description="Helical" evidence="7">
    <location>
        <begin position="94"/>
        <end position="113"/>
    </location>
</feature>
<protein>
    <submittedName>
        <fullName evidence="9">MFS transporter</fullName>
    </submittedName>
</protein>
<keyword evidence="10" id="KW-1185">Reference proteome</keyword>
<feature type="transmembrane region" description="Helical" evidence="7">
    <location>
        <begin position="248"/>
        <end position="271"/>
    </location>
</feature>
<evidence type="ECO:0000256" key="1">
    <source>
        <dbReference type="ARBA" id="ARBA00004651"/>
    </source>
</evidence>
<dbReference type="PANTHER" id="PTHR23522:SF4">
    <property type="entry name" value="NUCLEOSIDE PERMEASE NUPG-RELATED"/>
    <property type="match status" value="1"/>
</dbReference>
<evidence type="ECO:0000256" key="7">
    <source>
        <dbReference type="SAM" id="Phobius"/>
    </source>
</evidence>
<dbReference type="Pfam" id="PF03825">
    <property type="entry name" value="Nuc_H_symport"/>
    <property type="match status" value="1"/>
</dbReference>
<reference evidence="9" key="2">
    <citation type="submission" date="2024-05" db="EMBL/GenBank/DDBJ databases">
        <title>Rhodohalobacter halophilus gen. nov., sp. nov., a moderately halophilic member of the family Balneolaceae.</title>
        <authorList>
            <person name="Xia J."/>
        </authorList>
    </citation>
    <scope>NUCLEOTIDE SEQUENCE</scope>
    <source>
        <strain evidence="9">WB101</strain>
    </source>
</reference>
<evidence type="ECO:0000256" key="3">
    <source>
        <dbReference type="ARBA" id="ARBA00022475"/>
    </source>
</evidence>
<reference evidence="9" key="1">
    <citation type="submission" date="2022-01" db="EMBL/GenBank/DDBJ databases">
        <authorList>
            <person name="Wang Y."/>
        </authorList>
    </citation>
    <scope>NUCLEOTIDE SEQUENCE</scope>
    <source>
        <strain evidence="9">WB101</strain>
    </source>
</reference>
<dbReference type="Proteomes" id="UP001165366">
    <property type="component" value="Unassembled WGS sequence"/>
</dbReference>
<feature type="transmembrane region" description="Helical" evidence="7">
    <location>
        <begin position="71"/>
        <end position="88"/>
    </location>
</feature>
<dbReference type="RefSeq" id="WP_237852340.1">
    <property type="nucleotide sequence ID" value="NZ_JAKLWS010000002.1"/>
</dbReference>
<feature type="transmembrane region" description="Helical" evidence="7">
    <location>
        <begin position="134"/>
        <end position="154"/>
    </location>
</feature>
<feature type="transmembrane region" description="Helical" evidence="7">
    <location>
        <begin position="382"/>
        <end position="401"/>
    </location>
</feature>
<dbReference type="InterPro" id="IPR036259">
    <property type="entry name" value="MFS_trans_sf"/>
</dbReference>
<organism evidence="9 10">
    <name type="scientific">Rhodohalobacter sulfatireducens</name>
    <dbReference type="NCBI Taxonomy" id="2911366"/>
    <lineage>
        <taxon>Bacteria</taxon>
        <taxon>Pseudomonadati</taxon>
        <taxon>Balneolota</taxon>
        <taxon>Balneolia</taxon>
        <taxon>Balneolales</taxon>
        <taxon>Balneolaceae</taxon>
        <taxon>Rhodohalobacter</taxon>
    </lineage>
</organism>
<feature type="transmembrane region" description="Helical" evidence="7">
    <location>
        <begin position="44"/>
        <end position="62"/>
    </location>
</feature>
<dbReference type="SUPFAM" id="SSF103473">
    <property type="entry name" value="MFS general substrate transporter"/>
    <property type="match status" value="1"/>
</dbReference>
<gene>
    <name evidence="9" type="ORF">L6773_02880</name>
</gene>
<feature type="transmembrane region" description="Helical" evidence="7">
    <location>
        <begin position="278"/>
        <end position="296"/>
    </location>
</feature>
<keyword evidence="3" id="KW-1003">Cell membrane</keyword>
<keyword evidence="6 7" id="KW-0472">Membrane</keyword>
<evidence type="ECO:0000256" key="6">
    <source>
        <dbReference type="ARBA" id="ARBA00023136"/>
    </source>
</evidence>
<feature type="transmembrane region" description="Helical" evidence="7">
    <location>
        <begin position="216"/>
        <end position="236"/>
    </location>
</feature>
<dbReference type="PROSITE" id="PS50850">
    <property type="entry name" value="MFS"/>
    <property type="match status" value="1"/>
</dbReference>
<dbReference type="InterPro" id="IPR020846">
    <property type="entry name" value="MFS_dom"/>
</dbReference>
<dbReference type="PANTHER" id="PTHR23522">
    <property type="entry name" value="BLL5896 PROTEIN"/>
    <property type="match status" value="1"/>
</dbReference>
<feature type="domain" description="Major facilitator superfamily (MFS) profile" evidence="8">
    <location>
        <begin position="168"/>
        <end position="417"/>
    </location>
</feature>
<sequence length="417" mass="46378">MKKTTIARFCIMMFFQFFIWGAWYTSIAIYMGNEGMGNLTHWPYTVNPISAIIAPFIVGLIADRYFATEKVLGILHIIGAIFMFSAPFASDYPLLFILLIFGHCLCYMPTLSLSNSITFHHINDQQSEFPVIRVFGTMGWIIAGLVVSFGLGIFVSNGLKPEQTSLPIFLSALFSLLLGVYAFTLPHTPPKGSNTPVSLKSIFGIDAFKQLGSRSFYIFLMCSLLISIPLAAYFNFTQVFLNDTGFTNLAAVQTIGQFSEIIFMLLMPFFFIRLGVKWMLGVGMFAWVVRYALFAAGATDQVTWMILSGIALHGICYDFFYVTGHIYVDMKSNDKIRGQAQGLLVLLTYGIGMLIGAQLAGISYNNLLGDATSMTLSNWESFWILPAVLAAVVLTIFIIFFKERVVDKSTSTADINI</sequence>
<proteinExistence type="predicted"/>
<accession>A0ABS9K9G4</accession>
<comment type="caution">
    <text evidence="9">The sequence shown here is derived from an EMBL/GenBank/DDBJ whole genome shotgun (WGS) entry which is preliminary data.</text>
</comment>
<evidence type="ECO:0000313" key="9">
    <source>
        <dbReference type="EMBL" id="MCG2587496.1"/>
    </source>
</evidence>
<name>A0ABS9K9G4_9BACT</name>
<evidence type="ECO:0000259" key="8">
    <source>
        <dbReference type="PROSITE" id="PS50850"/>
    </source>
</evidence>
<keyword evidence="2" id="KW-0813">Transport</keyword>
<evidence type="ECO:0000313" key="10">
    <source>
        <dbReference type="Proteomes" id="UP001165366"/>
    </source>
</evidence>
<evidence type="ECO:0000256" key="5">
    <source>
        <dbReference type="ARBA" id="ARBA00022989"/>
    </source>
</evidence>
<feature type="transmembrane region" description="Helical" evidence="7">
    <location>
        <begin position="12"/>
        <end position="32"/>
    </location>
</feature>
<keyword evidence="4 7" id="KW-0812">Transmembrane</keyword>
<dbReference type="Gene3D" id="1.20.1250.20">
    <property type="entry name" value="MFS general substrate transporter like domains"/>
    <property type="match status" value="2"/>
</dbReference>